<keyword evidence="3" id="KW-1185">Reference proteome</keyword>
<proteinExistence type="predicted"/>
<comment type="caution">
    <text evidence="2">The sequence shown here is derived from an EMBL/GenBank/DDBJ whole genome shotgun (WGS) entry which is preliminary data.</text>
</comment>
<reference evidence="2" key="1">
    <citation type="submission" date="2020-12" db="EMBL/GenBank/DDBJ databases">
        <authorList>
            <consortium name="Molecular Ecology Group"/>
        </authorList>
    </citation>
    <scope>NUCLEOTIDE SEQUENCE</scope>
    <source>
        <strain evidence="2">TBG_1078</strain>
    </source>
</reference>
<dbReference type="Proteomes" id="UP000645828">
    <property type="component" value="Unassembled WGS sequence"/>
</dbReference>
<name>A0A811YJD6_NYCPR</name>
<dbReference type="AlphaFoldDB" id="A0A811YJD6"/>
<evidence type="ECO:0000313" key="2">
    <source>
        <dbReference type="EMBL" id="CAD7674542.1"/>
    </source>
</evidence>
<evidence type="ECO:0000313" key="3">
    <source>
        <dbReference type="Proteomes" id="UP000645828"/>
    </source>
</evidence>
<feature type="region of interest" description="Disordered" evidence="1">
    <location>
        <begin position="1"/>
        <end position="28"/>
    </location>
</feature>
<sequence>MEARPPLPPLRSWPGRCGPRPPPPPPPPPGRLPCLVGVLVAGFVLRLVLVGVPRLVHVHLPKGLHFLSACGLNV</sequence>
<gene>
    <name evidence="2" type="ORF">NYPRO_LOCUS7337</name>
</gene>
<feature type="compositionally biased region" description="Pro residues" evidence="1">
    <location>
        <begin position="19"/>
        <end position="28"/>
    </location>
</feature>
<dbReference type="EMBL" id="CAJHUB010000672">
    <property type="protein sequence ID" value="CAD7674542.1"/>
    <property type="molecule type" value="Genomic_DNA"/>
</dbReference>
<organism evidence="2 3">
    <name type="scientific">Nyctereutes procyonoides</name>
    <name type="common">Raccoon dog</name>
    <name type="synonym">Canis procyonoides</name>
    <dbReference type="NCBI Taxonomy" id="34880"/>
    <lineage>
        <taxon>Eukaryota</taxon>
        <taxon>Metazoa</taxon>
        <taxon>Chordata</taxon>
        <taxon>Craniata</taxon>
        <taxon>Vertebrata</taxon>
        <taxon>Euteleostomi</taxon>
        <taxon>Mammalia</taxon>
        <taxon>Eutheria</taxon>
        <taxon>Laurasiatheria</taxon>
        <taxon>Carnivora</taxon>
        <taxon>Caniformia</taxon>
        <taxon>Canidae</taxon>
        <taxon>Nyctereutes</taxon>
    </lineage>
</organism>
<accession>A0A811YJD6</accession>
<protein>
    <submittedName>
        <fullName evidence="2">(raccoon dog) hypothetical protein</fullName>
    </submittedName>
</protein>
<feature type="compositionally biased region" description="Pro residues" evidence="1">
    <location>
        <begin position="1"/>
        <end position="11"/>
    </location>
</feature>
<evidence type="ECO:0000256" key="1">
    <source>
        <dbReference type="SAM" id="MobiDB-lite"/>
    </source>
</evidence>